<dbReference type="EMBL" id="JBFCZG010000003">
    <property type="protein sequence ID" value="KAL3425026.1"/>
    <property type="molecule type" value="Genomic_DNA"/>
</dbReference>
<sequence>MLQLGYDEYVTQGGDWGSIITRSMDILYPDHVKASHINLLLAGGPPTFKKNPILALQHAVTPYTEHEKAGFERTQWFNSEGRGYNLLQSTKPQTLAYALNDSPVALLAWIYEKLHDWTDSYPWTDEEILEWISIYQFSRNGPGAAHNIYYEVNHTTPGPGKVTMKDLQAYVPHVKLGVALNHKELFVPPLSWVRALGEVVFESTNSSGGHFYATEKPELLAKDLRTMFGKGGGASNVVKGKSGYDDDRPRL</sequence>
<reference evidence="3 4" key="1">
    <citation type="submission" date="2024-06" db="EMBL/GenBank/DDBJ databases">
        <title>Complete genome of Phlyctema vagabunda strain 19-DSS-EL-015.</title>
        <authorList>
            <person name="Fiorenzani C."/>
        </authorList>
    </citation>
    <scope>NUCLEOTIDE SEQUENCE [LARGE SCALE GENOMIC DNA]</scope>
    <source>
        <strain evidence="3 4">19-DSS-EL-015</strain>
    </source>
</reference>
<comment type="similarity">
    <text evidence="1">Belongs to the peptidase S33 family.</text>
</comment>
<keyword evidence="4" id="KW-1185">Reference proteome</keyword>
<comment type="caution">
    <text evidence="3">The sequence shown here is derived from an EMBL/GenBank/DDBJ whole genome shotgun (WGS) entry which is preliminary data.</text>
</comment>
<name>A0ABR4PNV3_9HELO</name>
<dbReference type="PRINTS" id="PR00412">
    <property type="entry name" value="EPOXHYDRLASE"/>
</dbReference>
<evidence type="ECO:0000256" key="2">
    <source>
        <dbReference type="ARBA" id="ARBA00022801"/>
    </source>
</evidence>
<dbReference type="PANTHER" id="PTHR21661">
    <property type="entry name" value="EPOXIDE HYDROLASE 1-RELATED"/>
    <property type="match status" value="1"/>
</dbReference>
<dbReference type="Proteomes" id="UP001629113">
    <property type="component" value="Unassembled WGS sequence"/>
</dbReference>
<protein>
    <submittedName>
        <fullName evidence="3">Epoxide hydrolase</fullName>
    </submittedName>
</protein>
<gene>
    <name evidence="3" type="ORF">PVAG01_04307</name>
</gene>
<dbReference type="InterPro" id="IPR029058">
    <property type="entry name" value="AB_hydrolase_fold"/>
</dbReference>
<organism evidence="3 4">
    <name type="scientific">Phlyctema vagabunda</name>
    <dbReference type="NCBI Taxonomy" id="108571"/>
    <lineage>
        <taxon>Eukaryota</taxon>
        <taxon>Fungi</taxon>
        <taxon>Dikarya</taxon>
        <taxon>Ascomycota</taxon>
        <taxon>Pezizomycotina</taxon>
        <taxon>Leotiomycetes</taxon>
        <taxon>Helotiales</taxon>
        <taxon>Dermateaceae</taxon>
        <taxon>Phlyctema</taxon>
    </lineage>
</organism>
<evidence type="ECO:0000313" key="3">
    <source>
        <dbReference type="EMBL" id="KAL3425026.1"/>
    </source>
</evidence>
<evidence type="ECO:0000313" key="4">
    <source>
        <dbReference type="Proteomes" id="UP001629113"/>
    </source>
</evidence>
<proteinExistence type="inferred from homology"/>
<keyword evidence="2 3" id="KW-0378">Hydrolase</keyword>
<evidence type="ECO:0000256" key="1">
    <source>
        <dbReference type="ARBA" id="ARBA00010088"/>
    </source>
</evidence>
<accession>A0ABR4PNV3</accession>
<dbReference type="SUPFAM" id="SSF53474">
    <property type="entry name" value="alpha/beta-Hydrolases"/>
    <property type="match status" value="1"/>
</dbReference>
<dbReference type="GO" id="GO:0016787">
    <property type="term" value="F:hydrolase activity"/>
    <property type="evidence" value="ECO:0007669"/>
    <property type="project" value="UniProtKB-KW"/>
</dbReference>
<dbReference type="PANTHER" id="PTHR21661:SF35">
    <property type="entry name" value="EPOXIDE HYDROLASE"/>
    <property type="match status" value="1"/>
</dbReference>
<dbReference type="InterPro" id="IPR000639">
    <property type="entry name" value="Epox_hydrolase-like"/>
</dbReference>
<dbReference type="Gene3D" id="3.40.50.1820">
    <property type="entry name" value="alpha/beta hydrolase"/>
    <property type="match status" value="1"/>
</dbReference>